<evidence type="ECO:0000259" key="5">
    <source>
        <dbReference type="Pfam" id="PF07730"/>
    </source>
</evidence>
<dbReference type="Gene3D" id="1.20.5.1930">
    <property type="match status" value="1"/>
</dbReference>
<feature type="transmembrane region" description="Helical" evidence="4">
    <location>
        <begin position="146"/>
        <end position="164"/>
    </location>
</feature>
<dbReference type="InterPro" id="IPR011712">
    <property type="entry name" value="Sig_transdc_His_kin_sub3_dim/P"/>
</dbReference>
<dbReference type="EMBL" id="FUKR01000063">
    <property type="protein sequence ID" value="SJN38786.1"/>
    <property type="molecule type" value="Genomic_DNA"/>
</dbReference>
<dbReference type="PANTHER" id="PTHR24421">
    <property type="entry name" value="NITRATE/NITRITE SENSOR PROTEIN NARX-RELATED"/>
    <property type="match status" value="1"/>
</dbReference>
<sequence length="367" mass="38982">MVKRAWRAVLLRRESQFSVILAAVWMVFLYYPATALGDGVPLVGVVVGWTALILFAVVYLFLFALMGRDGPGRGPARPFLIGFAVELALVAVFVPLIGTGVLSFTPFLCALAVFTLPVLAAVAVVVGTAVGVLVTMVATGQEWLSLLINVGAIVLIGTITRWFIRRAAEADTLAIGKAVAEERETVARDVHDLLGHSLTLIKLKAELAQRLVERDPERAARELAQISAVASESLAGVRTTVNGLRVGLDAQLAQSRHALASAGVRLETTGSAEVLSPAQNVPVAWILRECTTNTIRHARATRAEVSFEPGRFRFDDDGTGLVRSGDGGRQATDGNGFAGMRERAAVAGALLRVAESPLGGVRVEASW</sequence>
<keyword evidence="2 6" id="KW-0418">Kinase</keyword>
<dbReference type="Pfam" id="PF07730">
    <property type="entry name" value="HisKA_3"/>
    <property type="match status" value="1"/>
</dbReference>
<feature type="transmembrane region" description="Helical" evidence="4">
    <location>
        <begin position="104"/>
        <end position="134"/>
    </location>
</feature>
<evidence type="ECO:0000256" key="1">
    <source>
        <dbReference type="ARBA" id="ARBA00022679"/>
    </source>
</evidence>
<evidence type="ECO:0000256" key="2">
    <source>
        <dbReference type="ARBA" id="ARBA00022777"/>
    </source>
</evidence>
<dbReference type="GO" id="GO:0000155">
    <property type="term" value="F:phosphorelay sensor kinase activity"/>
    <property type="evidence" value="ECO:0007669"/>
    <property type="project" value="InterPro"/>
</dbReference>
<protein>
    <submittedName>
        <fullName evidence="6">Sensor histidine kinase</fullName>
    </submittedName>
</protein>
<keyword evidence="4" id="KW-0472">Membrane</keyword>
<reference evidence="7" key="1">
    <citation type="submission" date="2017-02" db="EMBL/GenBank/DDBJ databases">
        <authorList>
            <person name="Dridi B."/>
        </authorList>
    </citation>
    <scope>NUCLEOTIDE SEQUENCE [LARGE SCALE GENOMIC DNA]</scope>
    <source>
        <strain evidence="7">EB411</strain>
    </source>
</reference>
<evidence type="ECO:0000313" key="7">
    <source>
        <dbReference type="Proteomes" id="UP000196778"/>
    </source>
</evidence>
<feature type="transmembrane region" description="Helical" evidence="4">
    <location>
        <begin position="47"/>
        <end position="67"/>
    </location>
</feature>
<evidence type="ECO:0000313" key="6">
    <source>
        <dbReference type="EMBL" id="SJN38786.1"/>
    </source>
</evidence>
<evidence type="ECO:0000256" key="3">
    <source>
        <dbReference type="ARBA" id="ARBA00023012"/>
    </source>
</evidence>
<dbReference type="InterPro" id="IPR050482">
    <property type="entry name" value="Sensor_HK_TwoCompSys"/>
</dbReference>
<feature type="domain" description="Signal transduction histidine kinase subgroup 3 dimerisation and phosphoacceptor" evidence="5">
    <location>
        <begin position="182"/>
        <end position="245"/>
    </location>
</feature>
<keyword evidence="4" id="KW-1133">Transmembrane helix</keyword>
<dbReference type="CDD" id="cd16917">
    <property type="entry name" value="HATPase_UhpB-NarQ-NarX-like"/>
    <property type="match status" value="1"/>
</dbReference>
<dbReference type="PANTHER" id="PTHR24421:SF63">
    <property type="entry name" value="SENSOR HISTIDINE KINASE DESK"/>
    <property type="match status" value="1"/>
</dbReference>
<dbReference type="RefSeq" id="WP_087138133.1">
    <property type="nucleotide sequence ID" value="NZ_FUKR01000063.1"/>
</dbReference>
<dbReference type="AlphaFoldDB" id="A0A1R4K3H5"/>
<dbReference type="GO" id="GO:0016020">
    <property type="term" value="C:membrane"/>
    <property type="evidence" value="ECO:0007669"/>
    <property type="project" value="InterPro"/>
</dbReference>
<dbReference type="Proteomes" id="UP000196778">
    <property type="component" value="Unassembled WGS sequence"/>
</dbReference>
<dbReference type="InterPro" id="IPR036890">
    <property type="entry name" value="HATPase_C_sf"/>
</dbReference>
<keyword evidence="7" id="KW-1185">Reference proteome</keyword>
<feature type="transmembrane region" description="Helical" evidence="4">
    <location>
        <begin position="79"/>
        <end position="98"/>
    </location>
</feature>
<keyword evidence="1" id="KW-0808">Transferase</keyword>
<dbReference type="Gene3D" id="3.30.565.10">
    <property type="entry name" value="Histidine kinase-like ATPase, C-terminal domain"/>
    <property type="match status" value="1"/>
</dbReference>
<dbReference type="GO" id="GO:0046983">
    <property type="term" value="F:protein dimerization activity"/>
    <property type="evidence" value="ECO:0007669"/>
    <property type="project" value="InterPro"/>
</dbReference>
<dbReference type="OrthoDB" id="5241784at2"/>
<accession>A0A1R4K3H5</accession>
<proteinExistence type="predicted"/>
<keyword evidence="3" id="KW-0902">Two-component regulatory system</keyword>
<gene>
    <name evidence="6" type="ORF">FM119_11110</name>
</gene>
<keyword evidence="4" id="KW-0812">Transmembrane</keyword>
<evidence type="ECO:0000256" key="4">
    <source>
        <dbReference type="SAM" id="Phobius"/>
    </source>
</evidence>
<organism evidence="6 7">
    <name type="scientific">Mycetocola reblochoni REB411</name>
    <dbReference type="NCBI Taxonomy" id="1255698"/>
    <lineage>
        <taxon>Bacteria</taxon>
        <taxon>Bacillati</taxon>
        <taxon>Actinomycetota</taxon>
        <taxon>Actinomycetes</taxon>
        <taxon>Micrococcales</taxon>
        <taxon>Microbacteriaceae</taxon>
        <taxon>Mycetocola</taxon>
    </lineage>
</organism>
<name>A0A1R4K3H5_9MICO</name>